<dbReference type="AlphaFoldDB" id="A0A497E3U9"/>
<proteinExistence type="predicted"/>
<evidence type="ECO:0000313" key="2">
    <source>
        <dbReference type="Proteomes" id="UP000279422"/>
    </source>
</evidence>
<protein>
    <submittedName>
        <fullName evidence="1">Uncharacterized protein</fullName>
    </submittedName>
</protein>
<accession>A0A497E3U9</accession>
<evidence type="ECO:0000313" key="1">
    <source>
        <dbReference type="EMBL" id="RLE08527.1"/>
    </source>
</evidence>
<organism evidence="1 2">
    <name type="scientific">Aerophobetes bacterium</name>
    <dbReference type="NCBI Taxonomy" id="2030807"/>
    <lineage>
        <taxon>Bacteria</taxon>
        <taxon>Candidatus Aerophobota</taxon>
    </lineage>
</organism>
<dbReference type="Proteomes" id="UP000279422">
    <property type="component" value="Unassembled WGS sequence"/>
</dbReference>
<name>A0A497E3U9_UNCAE</name>
<dbReference type="EMBL" id="QMPZ01000092">
    <property type="protein sequence ID" value="RLE08527.1"/>
    <property type="molecule type" value="Genomic_DNA"/>
</dbReference>
<gene>
    <name evidence="1" type="ORF">DRJ00_06125</name>
</gene>
<reference evidence="1 2" key="1">
    <citation type="submission" date="2018-06" db="EMBL/GenBank/DDBJ databases">
        <title>Extensive metabolic versatility and redundancy in microbially diverse, dynamic hydrothermal sediments.</title>
        <authorList>
            <person name="Dombrowski N."/>
            <person name="Teske A."/>
            <person name="Baker B.J."/>
        </authorList>
    </citation>
    <scope>NUCLEOTIDE SEQUENCE [LARGE SCALE GENOMIC DNA]</scope>
    <source>
        <strain evidence="1">B47_G16</strain>
    </source>
</reference>
<sequence length="77" mass="9582">MGNTNKILKDYYRQRLLEEFNFLKLEDSMQEVLEYAKFIKEQEKELIKLHYQEKHHSNKNSLWITPKNYRDFKQELS</sequence>
<comment type="caution">
    <text evidence="1">The sequence shown here is derived from an EMBL/GenBank/DDBJ whole genome shotgun (WGS) entry which is preliminary data.</text>
</comment>